<evidence type="ECO:0000313" key="2">
    <source>
        <dbReference type="Proteomes" id="UP000028349"/>
    </source>
</evidence>
<keyword evidence="2" id="KW-1185">Reference proteome</keyword>
<organism evidence="1 2">
    <name type="scientific">Kaistella antarctica</name>
    <dbReference type="NCBI Taxonomy" id="266748"/>
    <lineage>
        <taxon>Bacteria</taxon>
        <taxon>Pseudomonadati</taxon>
        <taxon>Bacteroidota</taxon>
        <taxon>Flavobacteriia</taxon>
        <taxon>Flavobacteriales</taxon>
        <taxon>Weeksellaceae</taxon>
        <taxon>Chryseobacterium group</taxon>
        <taxon>Kaistella</taxon>
    </lineage>
</organism>
<proteinExistence type="predicted"/>
<dbReference type="Pfam" id="PF16138">
    <property type="entry name" value="DUF4846"/>
    <property type="match status" value="1"/>
</dbReference>
<evidence type="ECO:0000313" key="1">
    <source>
        <dbReference type="EMBL" id="KEY19174.1"/>
    </source>
</evidence>
<sequence length="288" mass="33244">MIKYFSHLKRFGLLMLVLFFQNTYSQVIETTRVLNIDPAKSTIRTRFQPPKGFSWVNEQPGSFSEFLSNFPLHPPNLPVRDFTKIPVDQQNHHAALLKITVGEKDLQQCADAWIRLYAEYLWLHKKFDDIGFEFTDGQFFAWDDYKIGFRTKEVRKKVSFVKTKISDDSYEGFQKYLEVIFRYAGTISLNEESVPVTNNADIRSGDFLIKPGSPGHSVIIVGVARNQAGKKLYILAESYMPAQDVHILVNHKSPQISPWYELDIDAPQTVTAKYIFKPTSIKRFHALQ</sequence>
<dbReference type="Proteomes" id="UP000028349">
    <property type="component" value="Unassembled WGS sequence"/>
</dbReference>
<gene>
    <name evidence="1" type="ORF">HY04_12190</name>
</gene>
<protein>
    <recommendedName>
        <fullName evidence="3">DUF4846 domain-containing protein</fullName>
    </recommendedName>
</protein>
<accession>A0ABR4U0T8</accession>
<dbReference type="InterPro" id="IPR032315">
    <property type="entry name" value="DUF4846"/>
</dbReference>
<evidence type="ECO:0008006" key="3">
    <source>
        <dbReference type="Google" id="ProtNLM"/>
    </source>
</evidence>
<name>A0ABR4U0T8_9FLAO</name>
<comment type="caution">
    <text evidence="1">The sequence shown here is derived from an EMBL/GenBank/DDBJ whole genome shotgun (WGS) entry which is preliminary data.</text>
</comment>
<reference evidence="1 2" key="1">
    <citation type="submission" date="2014-07" db="EMBL/GenBank/DDBJ databases">
        <authorList>
            <person name="Pisani N.G."/>
            <person name="Newman J.D."/>
        </authorList>
    </citation>
    <scope>NUCLEOTIDE SEQUENCE [LARGE SCALE GENOMIC DNA]</scope>
    <source>
        <strain evidence="1 2">LMG 24720</strain>
    </source>
</reference>
<dbReference type="EMBL" id="JPEP01000002">
    <property type="protein sequence ID" value="KEY19174.1"/>
    <property type="molecule type" value="Genomic_DNA"/>
</dbReference>